<evidence type="ECO:0000259" key="5">
    <source>
        <dbReference type="PROSITE" id="PS50932"/>
    </source>
</evidence>
<proteinExistence type="predicted"/>
<feature type="region of interest" description="Disordered" evidence="4">
    <location>
        <begin position="1"/>
        <end position="24"/>
    </location>
</feature>
<evidence type="ECO:0000256" key="3">
    <source>
        <dbReference type="ARBA" id="ARBA00023163"/>
    </source>
</evidence>
<dbReference type="Gene3D" id="3.40.50.2300">
    <property type="match status" value="2"/>
</dbReference>
<dbReference type="SMART" id="SM00354">
    <property type="entry name" value="HTH_LACI"/>
    <property type="match status" value="1"/>
</dbReference>
<evidence type="ECO:0000256" key="2">
    <source>
        <dbReference type="ARBA" id="ARBA00023125"/>
    </source>
</evidence>
<dbReference type="SUPFAM" id="SSF53822">
    <property type="entry name" value="Periplasmic binding protein-like I"/>
    <property type="match status" value="1"/>
</dbReference>
<dbReference type="PROSITE" id="PS50932">
    <property type="entry name" value="HTH_LACI_2"/>
    <property type="match status" value="1"/>
</dbReference>
<dbReference type="GO" id="GO:0000976">
    <property type="term" value="F:transcription cis-regulatory region binding"/>
    <property type="evidence" value="ECO:0007669"/>
    <property type="project" value="TreeGrafter"/>
</dbReference>
<dbReference type="PROSITE" id="PS00356">
    <property type="entry name" value="HTH_LACI_1"/>
    <property type="match status" value="1"/>
</dbReference>
<dbReference type="AlphaFoldDB" id="L7EZ22"/>
<reference evidence="6 7" key="1">
    <citation type="journal article" date="2011" name="Plasmid">
        <title>Streptomyces turgidiscabies Car8 contains a modular pathogenicity island that shares virulence genes with other actinobacterial plant pathogens.</title>
        <authorList>
            <person name="Huguet-Tapia J.C."/>
            <person name="Badger J.H."/>
            <person name="Loria R."/>
            <person name="Pettis G.S."/>
        </authorList>
    </citation>
    <scope>NUCLEOTIDE SEQUENCE [LARGE SCALE GENOMIC DNA]</scope>
    <source>
        <strain evidence="6 7">Car8</strain>
    </source>
</reference>
<accession>L7EZ22</accession>
<dbReference type="InterPro" id="IPR046335">
    <property type="entry name" value="LacI/GalR-like_sensor"/>
</dbReference>
<dbReference type="Gene3D" id="1.10.260.40">
    <property type="entry name" value="lambda repressor-like DNA-binding domains"/>
    <property type="match status" value="1"/>
</dbReference>
<dbReference type="RefSeq" id="WP_006380281.1">
    <property type="nucleotide sequence ID" value="NZ_AEJB01000435.1"/>
</dbReference>
<gene>
    <name evidence="6" type="ORF">STRTUCAR8_00164</name>
</gene>
<dbReference type="Pfam" id="PF00356">
    <property type="entry name" value="LacI"/>
    <property type="match status" value="1"/>
</dbReference>
<dbReference type="InterPro" id="IPR028082">
    <property type="entry name" value="Peripla_BP_I"/>
</dbReference>
<dbReference type="InterPro" id="IPR000843">
    <property type="entry name" value="HTH_LacI"/>
</dbReference>
<dbReference type="STRING" id="85558.T45_08460"/>
<keyword evidence="7" id="KW-1185">Reference proteome</keyword>
<organism evidence="6 7">
    <name type="scientific">Streptomyces turgidiscabies (strain Car8)</name>
    <dbReference type="NCBI Taxonomy" id="698760"/>
    <lineage>
        <taxon>Bacteria</taxon>
        <taxon>Bacillati</taxon>
        <taxon>Actinomycetota</taxon>
        <taxon>Actinomycetes</taxon>
        <taxon>Kitasatosporales</taxon>
        <taxon>Streptomycetaceae</taxon>
        <taxon>Streptomyces</taxon>
    </lineage>
</organism>
<keyword evidence="1" id="KW-0805">Transcription regulation</keyword>
<dbReference type="PANTHER" id="PTHR30146:SF109">
    <property type="entry name" value="HTH-TYPE TRANSCRIPTIONAL REGULATOR GALS"/>
    <property type="match status" value="1"/>
</dbReference>
<keyword evidence="3" id="KW-0804">Transcription</keyword>
<dbReference type="EMBL" id="AEJB01000435">
    <property type="protein sequence ID" value="ELP64678.1"/>
    <property type="molecule type" value="Genomic_DNA"/>
</dbReference>
<feature type="domain" description="HTH lacI-type" evidence="5">
    <location>
        <begin position="27"/>
        <end position="81"/>
    </location>
</feature>
<keyword evidence="2" id="KW-0238">DNA-binding</keyword>
<evidence type="ECO:0000256" key="1">
    <source>
        <dbReference type="ARBA" id="ARBA00023015"/>
    </source>
</evidence>
<dbReference type="PANTHER" id="PTHR30146">
    <property type="entry name" value="LACI-RELATED TRANSCRIPTIONAL REPRESSOR"/>
    <property type="match status" value="1"/>
</dbReference>
<dbReference type="CDD" id="cd01392">
    <property type="entry name" value="HTH_LacI"/>
    <property type="match status" value="1"/>
</dbReference>
<dbReference type="GeneID" id="97405523"/>
<evidence type="ECO:0000313" key="6">
    <source>
        <dbReference type="EMBL" id="ELP64678.1"/>
    </source>
</evidence>
<evidence type="ECO:0000313" key="7">
    <source>
        <dbReference type="Proteomes" id="UP000010931"/>
    </source>
</evidence>
<sequence>MTAAQDGQERRGGRAGGSPGSTGVRRVTIQDVAKAAQVSVSAVSKVLRDAYGVSPEMRTKVNAAIEELGYRPQAGARAMRGSSYTVGVMLVALSHPFQPEIVEGVTDELDPTPYQEILVTGGLDTERQQRSVEALMDRGVDGLVVISPAMSTSWLERLGESLPTVVVARHGGAAGYDTVVDDDQGGARLMVDHLVGLGHRRILHTTHPMGGLERPHVLAHTARLDGFVAAMKRHGLKPDVIETSFTEEGGHQAALEALSRPTPPTAIFAGADIAALGVLRAAEEHGLRVPEDLTVTGYDNVNASSIGRVSLTTVDQSGHLTGQMSARLLLERLEGRTRPVHYVVAPRLLPRGTSAAPVARGRAPKGLR</sequence>
<dbReference type="CDD" id="cd06267">
    <property type="entry name" value="PBP1_LacI_sugar_binding-like"/>
    <property type="match status" value="1"/>
</dbReference>
<dbReference type="GO" id="GO:0003700">
    <property type="term" value="F:DNA-binding transcription factor activity"/>
    <property type="evidence" value="ECO:0007669"/>
    <property type="project" value="TreeGrafter"/>
</dbReference>
<dbReference type="Proteomes" id="UP000010931">
    <property type="component" value="Unassembled WGS sequence"/>
</dbReference>
<dbReference type="PATRIC" id="fig|698760.3.peg.6464"/>
<dbReference type="InterPro" id="IPR010982">
    <property type="entry name" value="Lambda_DNA-bd_dom_sf"/>
</dbReference>
<dbReference type="Pfam" id="PF13377">
    <property type="entry name" value="Peripla_BP_3"/>
    <property type="match status" value="1"/>
</dbReference>
<comment type="caution">
    <text evidence="6">The sequence shown here is derived from an EMBL/GenBank/DDBJ whole genome shotgun (WGS) entry which is preliminary data.</text>
</comment>
<dbReference type="SUPFAM" id="SSF47413">
    <property type="entry name" value="lambda repressor-like DNA-binding domains"/>
    <property type="match status" value="1"/>
</dbReference>
<name>L7EZ22_STRT8</name>
<protein>
    <submittedName>
        <fullName evidence="6">Periplasmic binding protein and sugar binding domain of the LacI family protein</fullName>
    </submittedName>
</protein>
<evidence type="ECO:0000256" key="4">
    <source>
        <dbReference type="SAM" id="MobiDB-lite"/>
    </source>
</evidence>